<organism evidence="2 3">
    <name type="scientific">Candidatus Limosilactobacillus merdavium</name>
    <dbReference type="NCBI Taxonomy" id="2838651"/>
    <lineage>
        <taxon>Bacteria</taxon>
        <taxon>Bacillati</taxon>
        <taxon>Bacillota</taxon>
        <taxon>Bacilli</taxon>
        <taxon>Lactobacillales</taxon>
        <taxon>Lactobacillaceae</taxon>
        <taxon>Limosilactobacillus</taxon>
    </lineage>
</organism>
<keyword evidence="1" id="KW-0732">Signal</keyword>
<dbReference type="EMBL" id="JAHLFK010000044">
    <property type="protein sequence ID" value="MBU3830083.1"/>
    <property type="molecule type" value="Genomic_DNA"/>
</dbReference>
<protein>
    <recommendedName>
        <fullName evidence="4">NEAT domain-containing protein</fullName>
    </recommendedName>
</protein>
<evidence type="ECO:0000256" key="1">
    <source>
        <dbReference type="SAM" id="SignalP"/>
    </source>
</evidence>
<feature type="signal peptide" evidence="1">
    <location>
        <begin position="1"/>
        <end position="23"/>
    </location>
</feature>
<dbReference type="InterPro" id="IPR026409">
    <property type="entry name" value="Firmicu_CTERM"/>
</dbReference>
<evidence type="ECO:0008006" key="4">
    <source>
        <dbReference type="Google" id="ProtNLM"/>
    </source>
</evidence>
<name>A0A9E2KVV8_9LACO</name>
<dbReference type="Proteomes" id="UP000824180">
    <property type="component" value="Unassembled WGS sequence"/>
</dbReference>
<accession>A0A9E2KVV8</accession>
<comment type="caution">
    <text evidence="2">The sequence shown here is derived from an EMBL/GenBank/DDBJ whole genome shotgun (WGS) entry which is preliminary data.</text>
</comment>
<feature type="chain" id="PRO_5038824826" description="NEAT domain-containing protein" evidence="1">
    <location>
        <begin position="24"/>
        <end position="168"/>
    </location>
</feature>
<evidence type="ECO:0000313" key="2">
    <source>
        <dbReference type="EMBL" id="MBU3830083.1"/>
    </source>
</evidence>
<proteinExistence type="predicted"/>
<reference evidence="2" key="2">
    <citation type="submission" date="2021-04" db="EMBL/GenBank/DDBJ databases">
        <authorList>
            <person name="Gilroy R."/>
        </authorList>
    </citation>
    <scope>NUCLEOTIDE SEQUENCE</scope>
    <source>
        <strain evidence="2">876</strain>
    </source>
</reference>
<sequence>MNKLFSGLLFLFLIIFPNINANAYADSGIVIDGNLSDWNNRPSIHTKKYKASFINQGEKAYAYVSCKENLPSKYQISLNSHRSYLIVMKKEKIGKGKTKKIECWLKKNNKKISLKAVEHRNKRTKNENIEIEVPLGKLEKGVNQSTIVTFSSLNSFDLSITTGGVNTF</sequence>
<evidence type="ECO:0000313" key="3">
    <source>
        <dbReference type="Proteomes" id="UP000824180"/>
    </source>
</evidence>
<reference evidence="2" key="1">
    <citation type="journal article" date="2021" name="PeerJ">
        <title>Extensive microbial diversity within the chicken gut microbiome revealed by metagenomics and culture.</title>
        <authorList>
            <person name="Gilroy R."/>
            <person name="Ravi A."/>
            <person name="Getino M."/>
            <person name="Pursley I."/>
            <person name="Horton D.L."/>
            <person name="Alikhan N.F."/>
            <person name="Baker D."/>
            <person name="Gharbi K."/>
            <person name="Hall N."/>
            <person name="Watson M."/>
            <person name="Adriaenssens E.M."/>
            <person name="Foster-Nyarko E."/>
            <person name="Jarju S."/>
            <person name="Secka A."/>
            <person name="Antonio M."/>
            <person name="Oren A."/>
            <person name="Chaudhuri R.R."/>
            <person name="La Ragione R."/>
            <person name="Hildebrand F."/>
            <person name="Pallen M.J."/>
        </authorList>
    </citation>
    <scope>NUCLEOTIDE SEQUENCE</scope>
    <source>
        <strain evidence="2">876</strain>
    </source>
</reference>
<dbReference type="NCBIfam" id="TIGR04145">
    <property type="entry name" value="Firmicu_CTERM"/>
    <property type="match status" value="1"/>
</dbReference>
<dbReference type="AlphaFoldDB" id="A0A9E2KVV8"/>
<gene>
    <name evidence="2" type="ORF">H9843_04225</name>
</gene>